<feature type="transmembrane region" description="Helical" evidence="1">
    <location>
        <begin position="139"/>
        <end position="157"/>
    </location>
</feature>
<feature type="domain" description="DUF6533" evidence="2">
    <location>
        <begin position="40"/>
        <end position="84"/>
    </location>
</feature>
<dbReference type="OrthoDB" id="3251775at2759"/>
<dbReference type="Pfam" id="PF20151">
    <property type="entry name" value="DUF6533"/>
    <property type="match status" value="1"/>
</dbReference>
<feature type="transmembrane region" description="Helical" evidence="1">
    <location>
        <begin position="199"/>
        <end position="222"/>
    </location>
</feature>
<keyword evidence="1" id="KW-0472">Membrane</keyword>
<dbReference type="Proteomes" id="UP000054270">
    <property type="component" value="Unassembled WGS sequence"/>
</dbReference>
<feature type="transmembrane region" description="Helical" evidence="1">
    <location>
        <begin position="262"/>
        <end position="282"/>
    </location>
</feature>
<feature type="transmembrane region" description="Helical" evidence="1">
    <location>
        <begin position="106"/>
        <end position="127"/>
    </location>
</feature>
<feature type="transmembrane region" description="Helical" evidence="1">
    <location>
        <begin position="169"/>
        <end position="187"/>
    </location>
</feature>
<keyword evidence="1" id="KW-1133">Transmembrane helix</keyword>
<proteinExistence type="predicted"/>
<reference evidence="4" key="1">
    <citation type="submission" date="2014-04" db="EMBL/GenBank/DDBJ databases">
        <title>Evolutionary Origins and Diversification of the Mycorrhizal Mutualists.</title>
        <authorList>
            <consortium name="DOE Joint Genome Institute"/>
            <consortium name="Mycorrhizal Genomics Consortium"/>
            <person name="Kohler A."/>
            <person name="Kuo A."/>
            <person name="Nagy L.G."/>
            <person name="Floudas D."/>
            <person name="Copeland A."/>
            <person name="Barry K.W."/>
            <person name="Cichocki N."/>
            <person name="Veneault-Fourrey C."/>
            <person name="LaButti K."/>
            <person name="Lindquist E.A."/>
            <person name="Lipzen A."/>
            <person name="Lundell T."/>
            <person name="Morin E."/>
            <person name="Murat C."/>
            <person name="Riley R."/>
            <person name="Ohm R."/>
            <person name="Sun H."/>
            <person name="Tunlid A."/>
            <person name="Henrissat B."/>
            <person name="Grigoriev I.V."/>
            <person name="Hibbett D.S."/>
            <person name="Martin F."/>
        </authorList>
    </citation>
    <scope>NUCLEOTIDE SEQUENCE [LARGE SCALE GENOMIC DNA]</scope>
    <source>
        <strain evidence="4">FD-334 SS-4</strain>
    </source>
</reference>
<name>A0A0D2PIH5_HYPSF</name>
<dbReference type="AlphaFoldDB" id="A0A0D2PIH5"/>
<keyword evidence="4" id="KW-1185">Reference proteome</keyword>
<keyword evidence="1" id="KW-0812">Transmembrane</keyword>
<evidence type="ECO:0000313" key="4">
    <source>
        <dbReference type="Proteomes" id="UP000054270"/>
    </source>
</evidence>
<evidence type="ECO:0000256" key="1">
    <source>
        <dbReference type="SAM" id="Phobius"/>
    </source>
</evidence>
<evidence type="ECO:0000259" key="2">
    <source>
        <dbReference type="Pfam" id="PF20151"/>
    </source>
</evidence>
<sequence>MADVTIEEALSGIAALAHQYATSDVSYIWQAEGTILEARYAIAAIFGLQVYEWISGLQEEIHLIHRARWTLIKTLYLLCRYYPMALWLVVMWAYVGDHDGDTCSRVARGVHAVLAPCQFFSQAVMLMRAYGFAGRSKRVLALLGSFYVGLLGVDIWAFCTHVEIPPPAFYFLFDLFFGGTGCFPNYGSNAMAVRIGASMLAAIVMDFLSLVVVVVFCIHSGWHRDVSLARYFVHQGLTAFAFVSCVSVTTAITFFRPPRYHTGVGIPLILVIPNLVACRVILQLRAQVIPTESELERRHSGLVRDALRYHESDSWVIKDDTLP</sequence>
<feature type="transmembrane region" description="Helical" evidence="1">
    <location>
        <begin position="75"/>
        <end position="94"/>
    </location>
</feature>
<protein>
    <recommendedName>
        <fullName evidence="2">DUF6533 domain-containing protein</fullName>
    </recommendedName>
</protein>
<feature type="transmembrane region" description="Helical" evidence="1">
    <location>
        <begin position="234"/>
        <end position="255"/>
    </location>
</feature>
<evidence type="ECO:0000313" key="3">
    <source>
        <dbReference type="EMBL" id="KJA28256.1"/>
    </source>
</evidence>
<dbReference type="EMBL" id="KN817522">
    <property type="protein sequence ID" value="KJA28256.1"/>
    <property type="molecule type" value="Genomic_DNA"/>
</dbReference>
<dbReference type="OMA" id="FCIRIEA"/>
<accession>A0A0D2PIH5</accession>
<dbReference type="InterPro" id="IPR045340">
    <property type="entry name" value="DUF6533"/>
</dbReference>
<gene>
    <name evidence="3" type="ORF">HYPSUDRAFT_34642</name>
</gene>
<organism evidence="3 4">
    <name type="scientific">Hypholoma sublateritium (strain FD-334 SS-4)</name>
    <dbReference type="NCBI Taxonomy" id="945553"/>
    <lineage>
        <taxon>Eukaryota</taxon>
        <taxon>Fungi</taxon>
        <taxon>Dikarya</taxon>
        <taxon>Basidiomycota</taxon>
        <taxon>Agaricomycotina</taxon>
        <taxon>Agaricomycetes</taxon>
        <taxon>Agaricomycetidae</taxon>
        <taxon>Agaricales</taxon>
        <taxon>Agaricineae</taxon>
        <taxon>Strophariaceae</taxon>
        <taxon>Hypholoma</taxon>
    </lineage>
</organism>